<name>A0A4U9UA44_9SPHI</name>
<sequence length="48" mass="5436">MAAAMSIGLLPTETKKIRRYGEYRHKITLTIKKPIGLGICKFNKPTFV</sequence>
<dbReference type="AlphaFoldDB" id="A0A4U9UA44"/>
<proteinExistence type="predicted"/>
<gene>
    <name evidence="1" type="ORF">NCTC11429_00562</name>
</gene>
<dbReference type="KEGG" id="stha:NCTC11429_00562"/>
<dbReference type="Proteomes" id="UP000308196">
    <property type="component" value="Chromosome"/>
</dbReference>
<organism evidence="1 2">
    <name type="scientific">Sphingobacterium thalpophilum</name>
    <dbReference type="NCBI Taxonomy" id="259"/>
    <lineage>
        <taxon>Bacteria</taxon>
        <taxon>Pseudomonadati</taxon>
        <taxon>Bacteroidota</taxon>
        <taxon>Sphingobacteriia</taxon>
        <taxon>Sphingobacteriales</taxon>
        <taxon>Sphingobacteriaceae</taxon>
        <taxon>Sphingobacterium</taxon>
    </lineage>
</organism>
<dbReference type="EMBL" id="LR590484">
    <property type="protein sequence ID" value="VTR30045.1"/>
    <property type="molecule type" value="Genomic_DNA"/>
</dbReference>
<evidence type="ECO:0000313" key="1">
    <source>
        <dbReference type="EMBL" id="VTR30045.1"/>
    </source>
</evidence>
<reference evidence="1 2" key="1">
    <citation type="submission" date="2019-05" db="EMBL/GenBank/DDBJ databases">
        <authorList>
            <consortium name="Pathogen Informatics"/>
        </authorList>
    </citation>
    <scope>NUCLEOTIDE SEQUENCE [LARGE SCALE GENOMIC DNA]</scope>
    <source>
        <strain evidence="1 2">NCTC11429</strain>
    </source>
</reference>
<evidence type="ECO:0000313" key="2">
    <source>
        <dbReference type="Proteomes" id="UP000308196"/>
    </source>
</evidence>
<accession>A0A4U9UA44</accession>
<protein>
    <submittedName>
        <fullName evidence="1">Uncharacterized protein</fullName>
    </submittedName>
</protein>